<feature type="region of interest" description="Disordered" evidence="1">
    <location>
        <begin position="172"/>
        <end position="205"/>
    </location>
</feature>
<gene>
    <name evidence="2" type="ORF">DEO72_LG7g2957</name>
</gene>
<feature type="compositionally biased region" description="Polar residues" evidence="1">
    <location>
        <begin position="131"/>
        <end position="158"/>
    </location>
</feature>
<protein>
    <submittedName>
        <fullName evidence="2">Uncharacterized protein</fullName>
    </submittedName>
</protein>
<proteinExistence type="predicted"/>
<accession>A0A4D6MKY1</accession>
<evidence type="ECO:0000256" key="1">
    <source>
        <dbReference type="SAM" id="MobiDB-lite"/>
    </source>
</evidence>
<feature type="compositionally biased region" description="Basic and acidic residues" evidence="1">
    <location>
        <begin position="189"/>
        <end position="205"/>
    </location>
</feature>
<dbReference type="EMBL" id="CP039351">
    <property type="protein sequence ID" value="QCE01658.1"/>
    <property type="molecule type" value="Genomic_DNA"/>
</dbReference>
<keyword evidence="3" id="KW-1185">Reference proteome</keyword>
<reference evidence="2 3" key="1">
    <citation type="submission" date="2019-04" db="EMBL/GenBank/DDBJ databases">
        <title>An improved genome assembly and genetic linkage map for asparagus bean, Vigna unguiculata ssp. sesquipedialis.</title>
        <authorList>
            <person name="Xia Q."/>
            <person name="Zhang R."/>
            <person name="Dong Y."/>
        </authorList>
    </citation>
    <scope>NUCLEOTIDE SEQUENCE [LARGE SCALE GENOMIC DNA]</scope>
    <source>
        <tissue evidence="2">Leaf</tissue>
    </source>
</reference>
<dbReference type="Proteomes" id="UP000501690">
    <property type="component" value="Linkage Group LG7"/>
</dbReference>
<dbReference type="AlphaFoldDB" id="A0A4D6MKY1"/>
<feature type="region of interest" description="Disordered" evidence="1">
    <location>
        <begin position="131"/>
        <end position="160"/>
    </location>
</feature>
<organism evidence="2 3">
    <name type="scientific">Vigna unguiculata</name>
    <name type="common">Cowpea</name>
    <dbReference type="NCBI Taxonomy" id="3917"/>
    <lineage>
        <taxon>Eukaryota</taxon>
        <taxon>Viridiplantae</taxon>
        <taxon>Streptophyta</taxon>
        <taxon>Embryophyta</taxon>
        <taxon>Tracheophyta</taxon>
        <taxon>Spermatophyta</taxon>
        <taxon>Magnoliopsida</taxon>
        <taxon>eudicotyledons</taxon>
        <taxon>Gunneridae</taxon>
        <taxon>Pentapetalae</taxon>
        <taxon>rosids</taxon>
        <taxon>fabids</taxon>
        <taxon>Fabales</taxon>
        <taxon>Fabaceae</taxon>
        <taxon>Papilionoideae</taxon>
        <taxon>50 kb inversion clade</taxon>
        <taxon>NPAAA clade</taxon>
        <taxon>indigoferoid/millettioid clade</taxon>
        <taxon>Phaseoleae</taxon>
        <taxon>Vigna</taxon>
    </lineage>
</organism>
<sequence>MSRIITFISTQNRSSRNKQTSQHSTVSPSTSLRLRGLAQTRRVRSGELPLCLGEGSRKGAEVLAGSRLGETPLAWARCSLAQKRSWSPGRPFAQKSWASSLFISPRRDWLAWARLISLATVFLEQSHPPVHNNTSSHCTHSEHQTNQGLSARKQNSSKNKVHEWVLASLPGNRANRSLDDTTRALQPSERTKELKKQEVHGTRAD</sequence>
<evidence type="ECO:0000313" key="3">
    <source>
        <dbReference type="Proteomes" id="UP000501690"/>
    </source>
</evidence>
<evidence type="ECO:0000313" key="2">
    <source>
        <dbReference type="EMBL" id="QCE01658.1"/>
    </source>
</evidence>
<name>A0A4D6MKY1_VIGUN</name>
<feature type="region of interest" description="Disordered" evidence="1">
    <location>
        <begin position="9"/>
        <end position="31"/>
    </location>
</feature>